<accession>A0A6J6D8W8</accession>
<keyword evidence="1" id="KW-1133">Transmembrane helix</keyword>
<name>A0A6J6D8W8_9ZZZZ</name>
<keyword evidence="1" id="KW-0472">Membrane</keyword>
<proteinExistence type="predicted"/>
<feature type="transmembrane region" description="Helical" evidence="1">
    <location>
        <begin position="133"/>
        <end position="152"/>
    </location>
</feature>
<organism evidence="2">
    <name type="scientific">freshwater metagenome</name>
    <dbReference type="NCBI Taxonomy" id="449393"/>
    <lineage>
        <taxon>unclassified sequences</taxon>
        <taxon>metagenomes</taxon>
        <taxon>ecological metagenomes</taxon>
    </lineage>
</organism>
<reference evidence="2" key="1">
    <citation type="submission" date="2020-05" db="EMBL/GenBank/DDBJ databases">
        <authorList>
            <person name="Chiriac C."/>
            <person name="Salcher M."/>
            <person name="Ghai R."/>
            <person name="Kavagutti S V."/>
        </authorList>
    </citation>
    <scope>NUCLEOTIDE SEQUENCE</scope>
</reference>
<protein>
    <submittedName>
        <fullName evidence="2">Unannotated protein</fullName>
    </submittedName>
</protein>
<feature type="transmembrane region" description="Helical" evidence="1">
    <location>
        <begin position="159"/>
        <end position="182"/>
    </location>
</feature>
<sequence>MLLVGVAQLGGMGAAVIDLPDRGGLIAVFLAAAAEAAAIGAAWRSTAAVAVSPALACTGWLVYADEALSGDPNWFTVPIGLTFLITSGGVRWVRDRRGDPATTLAGTDVATLEIAGAALMVAAATVQTMLGDLAYSLLVLAAGIGFVVWATIGRVRRRLAIGVVVILLAVALLLGVPLVRAVPTMSGPALWVTVAVIGLLVIVLATSLEQGRRRVERLGQAWREMTAGWE</sequence>
<feature type="transmembrane region" description="Helical" evidence="1">
    <location>
        <begin position="75"/>
        <end position="93"/>
    </location>
</feature>
<keyword evidence="1" id="KW-0812">Transmembrane</keyword>
<evidence type="ECO:0000313" key="2">
    <source>
        <dbReference type="EMBL" id="CAB4559726.1"/>
    </source>
</evidence>
<feature type="transmembrane region" description="Helical" evidence="1">
    <location>
        <begin position="47"/>
        <end position="63"/>
    </location>
</feature>
<dbReference type="EMBL" id="CAEZSR010000055">
    <property type="protein sequence ID" value="CAB4559726.1"/>
    <property type="molecule type" value="Genomic_DNA"/>
</dbReference>
<feature type="transmembrane region" description="Helical" evidence="1">
    <location>
        <begin position="188"/>
        <end position="208"/>
    </location>
</feature>
<feature type="transmembrane region" description="Helical" evidence="1">
    <location>
        <begin position="105"/>
        <end position="127"/>
    </location>
</feature>
<dbReference type="AlphaFoldDB" id="A0A6J6D8W8"/>
<gene>
    <name evidence="2" type="ORF">UFOPK1493_01690</name>
</gene>
<feature type="transmembrane region" description="Helical" evidence="1">
    <location>
        <begin position="23"/>
        <end position="40"/>
    </location>
</feature>
<evidence type="ECO:0000256" key="1">
    <source>
        <dbReference type="SAM" id="Phobius"/>
    </source>
</evidence>